<sequence>MKSIKGTLICCWGILKLSFTSQKCKLISLTNLTTDVDNPVILLRFELPQGCSLNNKVFQSINIKTIIGGKTVRRWYSPCSSYEAVGYFEIMVKVYPGGLMGNHLISLQPGFCVDISQPIGYLSYEPGDYDNIGIICGGVGLAPMVSLMRATLPKCPSTKITMIYCNRTEGDIIMRDVLDNLTSSYETLSIHYIISQPSSQWQGRKGRINEEIINELLPKDDSQLILYCGPPAMNEYVTSFLSKQDRKNVYHA</sequence>
<protein>
    <submittedName>
        <fullName evidence="7">Cytochrome-b5 reductase</fullName>
    </submittedName>
</protein>
<evidence type="ECO:0000313" key="7">
    <source>
        <dbReference type="EMBL" id="KAL0479598.1"/>
    </source>
</evidence>
<dbReference type="Pfam" id="PF00970">
    <property type="entry name" value="FAD_binding_6"/>
    <property type="match status" value="1"/>
</dbReference>
<organism evidence="7 8">
    <name type="scientific">Acrasis kona</name>
    <dbReference type="NCBI Taxonomy" id="1008807"/>
    <lineage>
        <taxon>Eukaryota</taxon>
        <taxon>Discoba</taxon>
        <taxon>Heterolobosea</taxon>
        <taxon>Tetramitia</taxon>
        <taxon>Eutetramitia</taxon>
        <taxon>Acrasidae</taxon>
        <taxon>Acrasis</taxon>
    </lineage>
</organism>
<dbReference type="InterPro" id="IPR039261">
    <property type="entry name" value="FNR_nucleotide-bd"/>
</dbReference>
<dbReference type="InterPro" id="IPR017927">
    <property type="entry name" value="FAD-bd_FR_type"/>
</dbReference>
<evidence type="ECO:0000259" key="6">
    <source>
        <dbReference type="PROSITE" id="PS51384"/>
    </source>
</evidence>
<gene>
    <name evidence="7" type="ORF">AKO1_015073</name>
</gene>
<comment type="caution">
    <text evidence="7">The sequence shown here is derived from an EMBL/GenBank/DDBJ whole genome shotgun (WGS) entry which is preliminary data.</text>
</comment>
<feature type="binding site" evidence="5">
    <location>
        <position position="93"/>
    </location>
    <ligand>
        <name>FAD</name>
        <dbReference type="ChEBI" id="CHEBI:57692"/>
    </ligand>
</feature>
<dbReference type="InterPro" id="IPR001433">
    <property type="entry name" value="OxRdtase_FAD/NAD-bd"/>
</dbReference>
<dbReference type="SUPFAM" id="SSF63380">
    <property type="entry name" value="Riboflavin synthase domain-like"/>
    <property type="match status" value="1"/>
</dbReference>
<dbReference type="InterPro" id="IPR008333">
    <property type="entry name" value="Cbr1-like_FAD-bd_dom"/>
</dbReference>
<keyword evidence="4" id="KW-0560">Oxidoreductase</keyword>
<dbReference type="PRINTS" id="PR00406">
    <property type="entry name" value="CYTB5RDTASE"/>
</dbReference>
<dbReference type="PANTHER" id="PTHR19370">
    <property type="entry name" value="NADH-CYTOCHROME B5 REDUCTASE"/>
    <property type="match status" value="1"/>
</dbReference>
<feature type="domain" description="FAD-binding FR-type" evidence="6">
    <location>
        <begin position="19"/>
        <end position="125"/>
    </location>
</feature>
<proteinExistence type="predicted"/>
<evidence type="ECO:0000256" key="2">
    <source>
        <dbReference type="ARBA" id="ARBA00022630"/>
    </source>
</evidence>
<dbReference type="PROSITE" id="PS51384">
    <property type="entry name" value="FAD_FR"/>
    <property type="match status" value="1"/>
</dbReference>
<evidence type="ECO:0000256" key="1">
    <source>
        <dbReference type="ARBA" id="ARBA00001974"/>
    </source>
</evidence>
<dbReference type="SUPFAM" id="SSF52343">
    <property type="entry name" value="Ferredoxin reductase-like, C-terminal NADP-linked domain"/>
    <property type="match status" value="1"/>
</dbReference>
<dbReference type="Gene3D" id="3.40.50.80">
    <property type="entry name" value="Nucleotide-binding domain of ferredoxin-NADP reductase (FNR) module"/>
    <property type="match status" value="1"/>
</dbReference>
<dbReference type="EMBL" id="JAOPGA020000579">
    <property type="protein sequence ID" value="KAL0479598.1"/>
    <property type="molecule type" value="Genomic_DNA"/>
</dbReference>
<dbReference type="Pfam" id="PF00175">
    <property type="entry name" value="NAD_binding_1"/>
    <property type="match status" value="1"/>
</dbReference>
<dbReference type="InterPro" id="IPR001834">
    <property type="entry name" value="CBR-like"/>
</dbReference>
<dbReference type="Gene3D" id="2.40.30.10">
    <property type="entry name" value="Translation factors"/>
    <property type="match status" value="1"/>
</dbReference>
<dbReference type="GO" id="GO:0016491">
    <property type="term" value="F:oxidoreductase activity"/>
    <property type="evidence" value="ECO:0007669"/>
    <property type="project" value="UniProtKB-KW"/>
</dbReference>
<reference evidence="7 8" key="1">
    <citation type="submission" date="2024-03" db="EMBL/GenBank/DDBJ databases">
        <title>The Acrasis kona genome and developmental transcriptomes reveal deep origins of eukaryotic multicellular pathways.</title>
        <authorList>
            <person name="Sheikh S."/>
            <person name="Fu C.-J."/>
            <person name="Brown M.W."/>
            <person name="Baldauf S.L."/>
        </authorList>
    </citation>
    <scope>NUCLEOTIDE SEQUENCE [LARGE SCALE GENOMIC DNA]</scope>
    <source>
        <strain evidence="7 8">ATCC MYA-3509</strain>
    </source>
</reference>
<accession>A0AAW2YQE1</accession>
<dbReference type="CDD" id="cd06183">
    <property type="entry name" value="cyt_b5_reduct_like"/>
    <property type="match status" value="1"/>
</dbReference>
<keyword evidence="2 5" id="KW-0285">Flavoprotein</keyword>
<name>A0AAW2YQE1_9EUKA</name>
<evidence type="ECO:0000256" key="5">
    <source>
        <dbReference type="PIRSR" id="PIRSR601834-1"/>
    </source>
</evidence>
<feature type="binding site" evidence="5">
    <location>
        <position position="76"/>
    </location>
    <ligand>
        <name>FAD</name>
        <dbReference type="ChEBI" id="CHEBI:57692"/>
    </ligand>
</feature>
<evidence type="ECO:0000256" key="4">
    <source>
        <dbReference type="ARBA" id="ARBA00023002"/>
    </source>
</evidence>
<evidence type="ECO:0000256" key="3">
    <source>
        <dbReference type="ARBA" id="ARBA00022827"/>
    </source>
</evidence>
<dbReference type="InterPro" id="IPR017938">
    <property type="entry name" value="Riboflavin_synthase-like_b-brl"/>
</dbReference>
<feature type="binding site" evidence="5">
    <location>
        <position position="74"/>
    </location>
    <ligand>
        <name>FAD</name>
        <dbReference type="ChEBI" id="CHEBI:57692"/>
    </ligand>
</feature>
<dbReference type="AlphaFoldDB" id="A0AAW2YQE1"/>
<evidence type="ECO:0000313" key="8">
    <source>
        <dbReference type="Proteomes" id="UP001431209"/>
    </source>
</evidence>
<keyword evidence="8" id="KW-1185">Reference proteome</keyword>
<dbReference type="Proteomes" id="UP001431209">
    <property type="component" value="Unassembled WGS sequence"/>
</dbReference>
<keyword evidence="3 5" id="KW-0274">FAD</keyword>
<feature type="binding site" evidence="5">
    <location>
        <position position="100"/>
    </location>
    <ligand>
        <name>FAD</name>
        <dbReference type="ChEBI" id="CHEBI:57692"/>
    </ligand>
</feature>
<comment type="cofactor">
    <cofactor evidence="1 5">
        <name>FAD</name>
        <dbReference type="ChEBI" id="CHEBI:57692"/>
    </cofactor>
</comment>